<dbReference type="Proteomes" id="UP000887580">
    <property type="component" value="Unplaced"/>
</dbReference>
<name>A0AC35GGZ7_9BILA</name>
<evidence type="ECO:0000313" key="1">
    <source>
        <dbReference type="Proteomes" id="UP000887580"/>
    </source>
</evidence>
<dbReference type="WBParaSite" id="PS1159_v2.g4857.t1">
    <property type="protein sequence ID" value="PS1159_v2.g4857.t1"/>
    <property type="gene ID" value="PS1159_v2.g4857"/>
</dbReference>
<reference evidence="2" key="1">
    <citation type="submission" date="2022-11" db="UniProtKB">
        <authorList>
            <consortium name="WormBaseParasite"/>
        </authorList>
    </citation>
    <scope>IDENTIFICATION</scope>
</reference>
<proteinExistence type="predicted"/>
<protein>
    <submittedName>
        <fullName evidence="2">Uncharacterized protein</fullName>
    </submittedName>
</protein>
<accession>A0AC35GGZ7</accession>
<organism evidence="1 2">
    <name type="scientific">Panagrolaimus sp. PS1159</name>
    <dbReference type="NCBI Taxonomy" id="55785"/>
    <lineage>
        <taxon>Eukaryota</taxon>
        <taxon>Metazoa</taxon>
        <taxon>Ecdysozoa</taxon>
        <taxon>Nematoda</taxon>
        <taxon>Chromadorea</taxon>
        <taxon>Rhabditida</taxon>
        <taxon>Tylenchina</taxon>
        <taxon>Panagrolaimomorpha</taxon>
        <taxon>Panagrolaimoidea</taxon>
        <taxon>Panagrolaimidae</taxon>
        <taxon>Panagrolaimus</taxon>
    </lineage>
</organism>
<sequence>METITPRSTNGIPAEKLDLNSNNDSKQQIIYTRDHFHTEFDTNAYLTDFYTKIEDPAMQLVLTFLPSIVARLPQRKRLADFDPAMQLVLTFLPSIVARLPPRKRLADFGAGPTIHVAACFRNHVDEIYLADYLPQNREELQRWKNGESKFDWGAALRMMLTREGKDWSKVAETEAETRAKVFDIFYANCFEQPSIQCGKDLEGKFDIITSFFTMEYCCNTKDEYQTAIKNVVEQVIPGGYFIMGGILEETWCSFGGRKFTCLFITKEFMLDCLREAGCLVDDEKTCYLLEVNGMFLVCAKKAEN</sequence>
<evidence type="ECO:0000313" key="2">
    <source>
        <dbReference type="WBParaSite" id="PS1159_v2.g4857.t1"/>
    </source>
</evidence>